<dbReference type="Proteomes" id="UP000613840">
    <property type="component" value="Unassembled WGS sequence"/>
</dbReference>
<reference evidence="2" key="2">
    <citation type="submission" date="2020-09" db="EMBL/GenBank/DDBJ databases">
        <authorList>
            <person name="Sun Q."/>
            <person name="Zhou Y."/>
        </authorList>
    </citation>
    <scope>NUCLEOTIDE SEQUENCE</scope>
    <source>
        <strain evidence="2">CGMCC 4.7306</strain>
    </source>
</reference>
<dbReference type="EMBL" id="BMMZ01000010">
    <property type="protein sequence ID" value="GGL74478.1"/>
    <property type="molecule type" value="Genomic_DNA"/>
</dbReference>
<evidence type="ECO:0000313" key="2">
    <source>
        <dbReference type="EMBL" id="GGL74478.1"/>
    </source>
</evidence>
<dbReference type="SUPFAM" id="SSF52540">
    <property type="entry name" value="P-loop containing nucleoside triphosphate hydrolases"/>
    <property type="match status" value="1"/>
</dbReference>
<gene>
    <name evidence="2" type="ORF">GCM10011575_35870</name>
</gene>
<sequence>MFGRRQSPDTAGQDEIPDPGSEAVREGRSDQTWLRRKITARREVMFSLATDEIAGPLQFTRGGIFAWFLLGGQSWDFRTLDDRRRLWDQQTFRYGQLAASRPEGRPIRLRLTTRPYPSFEYARSLDEQTPEPLPQVTGGESWDDYLGHAQRRLQSTGLDQKVVALGVWVAPVPKRSVRAELINGTDSPSRDAMAVIDQILQIERIVTGPGFDGRRASARELGFLFHRSLSMGVPAPVHSGVGGDRWEVEDLAEFTERRAWLSEPYGSTVRVVSEIRGAKVNRSVAVLTMGVMPDRVWPEDGRDPWIVASNRLGFPVEWSLSGTLLSARTLSRAIEFEQNRATGIAAHYDEHRMAPPPSVGRAIRAAAGNLDEVTEGDSRTAARFLGTIRLAVYGTSEDEALKRARDVVDLYGERLNMPLHHARGQARSLQEFIPAEPRAQHGHQRRMPVRYLASALPNVDSDLGTPTGPYLGYGVGSARRASRFDMHYGPEVLQTPGLFPIVAEPGGGKSVLIGTLAYNAIRAGQPTIIFDPSGPLAKLTELPELKPFSRVMDLTASRAGTLSPYQLVPDPILESYRNEEPATGSENPWVRADQVNRIEYERAVRRAAAERQQLMFDVLRMWLPSSTLRMPGTDVMLRDALRRVAERTKKRGLRDTRTNPRWIIEELEEMGEKSLTESQRELARQLVEELRAAAEFPLGELIMPQHRGPIEDEEIEDKTLVVVTMPGLSPPPESVERDFWGSEERYTQPLLHLAAFFASKFIYGRPRDVRKNVFLDENHLMGQWGSGRAFFVRLSRDSRKWNTAIGAASQHPEDHLSIGRVDALMGSAFVGRLTKEATAVQACKLIQCPEAYAPVIQALSPKPREGGRTAETGEFVWLDPLGRLGKIRIDLDWHPALRAALQTTPGRARPSVPTTPQPTPFIDPDLFEYVPHIPIKDEAEVAA</sequence>
<dbReference type="InterPro" id="IPR027417">
    <property type="entry name" value="P-loop_NTPase"/>
</dbReference>
<comment type="caution">
    <text evidence="2">The sequence shown here is derived from an EMBL/GenBank/DDBJ whole genome shotgun (WGS) entry which is preliminary data.</text>
</comment>
<dbReference type="AlphaFoldDB" id="A0A917W672"/>
<protein>
    <submittedName>
        <fullName evidence="2">ATPase</fullName>
    </submittedName>
</protein>
<proteinExistence type="predicted"/>
<evidence type="ECO:0000313" key="3">
    <source>
        <dbReference type="Proteomes" id="UP000613840"/>
    </source>
</evidence>
<dbReference type="RefSeq" id="WP_188896755.1">
    <property type="nucleotide sequence ID" value="NZ_BMMZ01000010.1"/>
</dbReference>
<feature type="region of interest" description="Disordered" evidence="1">
    <location>
        <begin position="1"/>
        <end position="29"/>
    </location>
</feature>
<name>A0A917W672_9ACTN</name>
<keyword evidence="3" id="KW-1185">Reference proteome</keyword>
<accession>A0A917W672</accession>
<reference evidence="2" key="1">
    <citation type="journal article" date="2014" name="Int. J. Syst. Evol. Microbiol.">
        <title>Complete genome sequence of Corynebacterium casei LMG S-19264T (=DSM 44701T), isolated from a smear-ripened cheese.</title>
        <authorList>
            <consortium name="US DOE Joint Genome Institute (JGI-PGF)"/>
            <person name="Walter F."/>
            <person name="Albersmeier A."/>
            <person name="Kalinowski J."/>
            <person name="Ruckert C."/>
        </authorList>
    </citation>
    <scope>NUCLEOTIDE SEQUENCE</scope>
    <source>
        <strain evidence="2">CGMCC 4.7306</strain>
    </source>
</reference>
<evidence type="ECO:0000256" key="1">
    <source>
        <dbReference type="SAM" id="MobiDB-lite"/>
    </source>
</evidence>
<organism evidence="2 3">
    <name type="scientific">Microlunatus endophyticus</name>
    <dbReference type="NCBI Taxonomy" id="1716077"/>
    <lineage>
        <taxon>Bacteria</taxon>
        <taxon>Bacillati</taxon>
        <taxon>Actinomycetota</taxon>
        <taxon>Actinomycetes</taxon>
        <taxon>Propionibacteriales</taxon>
        <taxon>Propionibacteriaceae</taxon>
        <taxon>Microlunatus</taxon>
    </lineage>
</organism>
<dbReference type="Pfam" id="PF12846">
    <property type="entry name" value="AAA_10"/>
    <property type="match status" value="1"/>
</dbReference>